<reference evidence="4 5" key="1">
    <citation type="submission" date="2019-06" db="EMBL/GenBank/DDBJ databases">
        <title>Sequencing the genomes of 1000 actinobacteria strains.</title>
        <authorList>
            <person name="Klenk H.-P."/>
        </authorList>
    </citation>
    <scope>NUCLEOTIDE SEQUENCE [LARGE SCALE GENOMIC DNA]</scope>
    <source>
        <strain evidence="4 5">DSM 12335</strain>
    </source>
</reference>
<dbReference type="GO" id="GO:0004190">
    <property type="term" value="F:aspartic-type endopeptidase activity"/>
    <property type="evidence" value="ECO:0007669"/>
    <property type="project" value="InterPro"/>
</dbReference>
<feature type="transmembrane region" description="Helical" evidence="2">
    <location>
        <begin position="118"/>
        <end position="137"/>
    </location>
</feature>
<keyword evidence="2" id="KW-1133">Transmembrane helix</keyword>
<accession>A0A542YSE8</accession>
<dbReference type="PANTHER" id="PTHR30487">
    <property type="entry name" value="TYPE 4 PREPILIN-LIKE PROTEINS LEADER PEPTIDE-PROCESSING ENZYME"/>
    <property type="match status" value="1"/>
</dbReference>
<dbReference type="InterPro" id="IPR000045">
    <property type="entry name" value="Prepilin_IV_endopep_pep"/>
</dbReference>
<name>A0A542YSE8_9MICO</name>
<feature type="transmembrane region" description="Helical" evidence="2">
    <location>
        <begin position="197"/>
        <end position="216"/>
    </location>
</feature>
<dbReference type="Pfam" id="PF01478">
    <property type="entry name" value="Peptidase_A24"/>
    <property type="match status" value="1"/>
</dbReference>
<feature type="transmembrane region" description="Helical" evidence="2">
    <location>
        <begin position="170"/>
        <end position="191"/>
    </location>
</feature>
<evidence type="ECO:0000256" key="1">
    <source>
        <dbReference type="ARBA" id="ARBA00005801"/>
    </source>
</evidence>
<dbReference type="OrthoDB" id="2087435at2"/>
<evidence type="ECO:0000256" key="2">
    <source>
        <dbReference type="SAM" id="Phobius"/>
    </source>
</evidence>
<dbReference type="PANTHER" id="PTHR30487:SF0">
    <property type="entry name" value="PREPILIN LEADER PEPTIDASE_N-METHYLTRANSFERASE-RELATED"/>
    <property type="match status" value="1"/>
</dbReference>
<dbReference type="Gene3D" id="1.20.120.1220">
    <property type="match status" value="1"/>
</dbReference>
<dbReference type="Proteomes" id="UP000319516">
    <property type="component" value="Unassembled WGS sequence"/>
</dbReference>
<dbReference type="InterPro" id="IPR050882">
    <property type="entry name" value="Prepilin_peptidase/N-MTase"/>
</dbReference>
<keyword evidence="5" id="KW-1185">Reference proteome</keyword>
<dbReference type="AlphaFoldDB" id="A0A542YSE8"/>
<gene>
    <name evidence="4" type="ORF">FB467_2155</name>
</gene>
<evidence type="ECO:0000313" key="5">
    <source>
        <dbReference type="Proteomes" id="UP000319516"/>
    </source>
</evidence>
<dbReference type="GO" id="GO:0005886">
    <property type="term" value="C:plasma membrane"/>
    <property type="evidence" value="ECO:0007669"/>
    <property type="project" value="TreeGrafter"/>
</dbReference>
<feature type="transmembrane region" description="Helical" evidence="2">
    <location>
        <begin position="6"/>
        <end position="24"/>
    </location>
</feature>
<sequence length="250" mass="26332">MSTWLLPLVVAGLALGGVPVARWLRWVSYRKPDEEDLPLPGKRWWVPPWLAVAGGLLTWRVVLSDPARGVGEVVDPGVGSGREGWVQLVLLLTLLAVMLACVCLAAMDMDVHRLPDRIMWPTMGVLTVGLLLAGLLGGGLLPWVWALLAGLLCGLAYLLLALTSLARGSLAIGLGDVKLAALLGAGLGWFGWQSVVVGMYAGVLLGGVFALVLLVLRRVTFGGHLPYGPPMMIGALVGAVLPPDVLSGLF</sequence>
<evidence type="ECO:0000259" key="3">
    <source>
        <dbReference type="Pfam" id="PF01478"/>
    </source>
</evidence>
<comment type="caution">
    <text evidence="4">The sequence shown here is derived from an EMBL/GenBank/DDBJ whole genome shotgun (WGS) entry which is preliminary data.</text>
</comment>
<proteinExistence type="inferred from homology"/>
<evidence type="ECO:0000313" key="4">
    <source>
        <dbReference type="EMBL" id="TQL51022.1"/>
    </source>
</evidence>
<protein>
    <submittedName>
        <fullName evidence="4">Type IV leader peptidase family protein</fullName>
    </submittedName>
</protein>
<keyword evidence="2" id="KW-0812">Transmembrane</keyword>
<feature type="transmembrane region" description="Helical" evidence="2">
    <location>
        <begin position="44"/>
        <end position="64"/>
    </location>
</feature>
<feature type="transmembrane region" description="Helical" evidence="2">
    <location>
        <begin position="84"/>
        <end position="106"/>
    </location>
</feature>
<dbReference type="RefSeq" id="WP_141785075.1">
    <property type="nucleotide sequence ID" value="NZ_BAAAIK010000007.1"/>
</dbReference>
<feature type="transmembrane region" description="Helical" evidence="2">
    <location>
        <begin position="143"/>
        <end position="163"/>
    </location>
</feature>
<keyword evidence="2" id="KW-0472">Membrane</keyword>
<comment type="similarity">
    <text evidence="1">Belongs to the peptidase A24 family.</text>
</comment>
<organism evidence="4 5">
    <name type="scientific">Ornithinicoccus hortensis</name>
    <dbReference type="NCBI Taxonomy" id="82346"/>
    <lineage>
        <taxon>Bacteria</taxon>
        <taxon>Bacillati</taxon>
        <taxon>Actinomycetota</taxon>
        <taxon>Actinomycetes</taxon>
        <taxon>Micrococcales</taxon>
        <taxon>Intrasporangiaceae</taxon>
        <taxon>Ornithinicoccus</taxon>
    </lineage>
</organism>
<feature type="domain" description="Prepilin type IV endopeptidase peptidase" evidence="3">
    <location>
        <begin position="96"/>
        <end position="211"/>
    </location>
</feature>
<dbReference type="GO" id="GO:0006465">
    <property type="term" value="P:signal peptide processing"/>
    <property type="evidence" value="ECO:0007669"/>
    <property type="project" value="TreeGrafter"/>
</dbReference>
<dbReference type="EMBL" id="VFOP01000001">
    <property type="protein sequence ID" value="TQL51022.1"/>
    <property type="molecule type" value="Genomic_DNA"/>
</dbReference>